<keyword evidence="13" id="KW-0472">Membrane</keyword>
<keyword evidence="16" id="KW-1185">Reference proteome</keyword>
<keyword evidence="4" id="KW-0067">ATP-binding</keyword>
<dbReference type="EC" id="2.7.7.80" evidence="8"/>
<comment type="function">
    <text evidence="6">Catalyzes the adenylation by ATP of the carboxyl group of the C-terminal glycine of sulfur carrier protein MoaD.</text>
</comment>
<dbReference type="SUPFAM" id="SSF69572">
    <property type="entry name" value="Activating enzymes of the ubiquitin-like proteins"/>
    <property type="match status" value="1"/>
</dbReference>
<keyword evidence="2" id="KW-0808">Transferase</keyword>
<dbReference type="PANTHER" id="PTHR10953">
    <property type="entry name" value="UBIQUITIN-ACTIVATING ENZYME E1"/>
    <property type="match status" value="1"/>
</dbReference>
<evidence type="ECO:0000256" key="3">
    <source>
        <dbReference type="ARBA" id="ARBA00022741"/>
    </source>
</evidence>
<evidence type="ECO:0000256" key="4">
    <source>
        <dbReference type="ARBA" id="ARBA00022840"/>
    </source>
</evidence>
<dbReference type="GO" id="GO:0005829">
    <property type="term" value="C:cytosol"/>
    <property type="evidence" value="ECO:0007669"/>
    <property type="project" value="TreeGrafter"/>
</dbReference>
<accession>A0A9X2PDD7</accession>
<dbReference type="InterPro" id="IPR000594">
    <property type="entry name" value="ThiF_NAD_FAD-bd"/>
</dbReference>
<dbReference type="Pfam" id="PF00899">
    <property type="entry name" value="ThiF"/>
    <property type="match status" value="1"/>
</dbReference>
<dbReference type="CDD" id="cd00757">
    <property type="entry name" value="ThiF_MoeB_HesA_family"/>
    <property type="match status" value="1"/>
</dbReference>
<sequence>MNTDAPPAAARARFSPEEVERYARHLVLPEIGGPGQQKLKKASMLVVGAGGLGAPVLLYLAAAGVGRLVVVDDDEVSLSNLQRQVIHATAAVGRPKTESAAAFVAALNPHVAFEGVAARLTADNAMELVAGVDVVIDGSDNFATRYLVSDACALAGRPLVTAALGRFDATVTTLRPHEKGPDGTPNPTYRCLFPEPPPAGTVPSCAEAGILGALAGVAGSLVALEAIRAVVGFGEGLVGRLLMIDTLSMRFETLDYGWDPDNPITGANPTVTDLSAHRR</sequence>
<comment type="catalytic activity">
    <reaction evidence="5">
        <text>[molybdopterin-synthase sulfur-carrier protein]-C-terminal Gly-Gly + ATP + H(+) = [molybdopterin-synthase sulfur-carrier protein]-C-terminal Gly-Gly-AMP + diphosphate</text>
        <dbReference type="Rhea" id="RHEA:43616"/>
        <dbReference type="Rhea" id="RHEA-COMP:12159"/>
        <dbReference type="Rhea" id="RHEA-COMP:12202"/>
        <dbReference type="ChEBI" id="CHEBI:15378"/>
        <dbReference type="ChEBI" id="CHEBI:30616"/>
        <dbReference type="ChEBI" id="CHEBI:33019"/>
        <dbReference type="ChEBI" id="CHEBI:90618"/>
        <dbReference type="ChEBI" id="CHEBI:90778"/>
        <dbReference type="EC" id="2.7.7.80"/>
    </reaction>
</comment>
<evidence type="ECO:0000256" key="9">
    <source>
        <dbReference type="ARBA" id="ARBA00073635"/>
    </source>
</evidence>
<evidence type="ECO:0000256" key="5">
    <source>
        <dbReference type="ARBA" id="ARBA00052218"/>
    </source>
</evidence>
<dbReference type="PANTHER" id="PTHR10953:SF102">
    <property type="entry name" value="ADENYLYLTRANSFERASE AND SULFURTRANSFERASE MOCS3"/>
    <property type="match status" value="1"/>
</dbReference>
<evidence type="ECO:0000256" key="13">
    <source>
        <dbReference type="SAM" id="Phobius"/>
    </source>
</evidence>
<dbReference type="EMBL" id="JANTHZ010000004">
    <property type="protein sequence ID" value="MCS0495865.1"/>
    <property type="molecule type" value="Genomic_DNA"/>
</dbReference>
<keyword evidence="13" id="KW-0812">Transmembrane</keyword>
<evidence type="ECO:0000256" key="8">
    <source>
        <dbReference type="ARBA" id="ARBA00066884"/>
    </source>
</evidence>
<evidence type="ECO:0000256" key="12">
    <source>
        <dbReference type="ARBA" id="ARBA00078531"/>
    </source>
</evidence>
<dbReference type="RefSeq" id="WP_258733013.1">
    <property type="nucleotide sequence ID" value="NZ_JANTHZ010000004.1"/>
</dbReference>
<organism evidence="15 16">
    <name type="scientific">Ancylobacter mangrovi</name>
    <dbReference type="NCBI Taxonomy" id="2972472"/>
    <lineage>
        <taxon>Bacteria</taxon>
        <taxon>Pseudomonadati</taxon>
        <taxon>Pseudomonadota</taxon>
        <taxon>Alphaproteobacteria</taxon>
        <taxon>Hyphomicrobiales</taxon>
        <taxon>Xanthobacteraceae</taxon>
        <taxon>Ancylobacter</taxon>
    </lineage>
</organism>
<evidence type="ECO:0000256" key="2">
    <source>
        <dbReference type="ARBA" id="ARBA00022679"/>
    </source>
</evidence>
<evidence type="ECO:0000256" key="1">
    <source>
        <dbReference type="ARBA" id="ARBA00009919"/>
    </source>
</evidence>
<comment type="subunit">
    <text evidence="7">Homodimer. Forms a stable heterotetrameric complex of 2 MoeB and 2 MoaD during adenylation of MoaD.</text>
</comment>
<evidence type="ECO:0000313" key="15">
    <source>
        <dbReference type="EMBL" id="MCS0495865.1"/>
    </source>
</evidence>
<feature type="transmembrane region" description="Helical" evidence="13">
    <location>
        <begin position="45"/>
        <end position="70"/>
    </location>
</feature>
<keyword evidence="3" id="KW-0547">Nucleotide-binding</keyword>
<dbReference type="NCBIfam" id="NF004281">
    <property type="entry name" value="PRK05690.1"/>
    <property type="match status" value="1"/>
</dbReference>
<reference evidence="15" key="1">
    <citation type="submission" date="2022-08" db="EMBL/GenBank/DDBJ databases">
        <authorList>
            <person name="Li F."/>
        </authorList>
    </citation>
    <scope>NUCLEOTIDE SEQUENCE</scope>
    <source>
        <strain evidence="15">MQZ15Z-1</strain>
    </source>
</reference>
<dbReference type="GO" id="GO:0008641">
    <property type="term" value="F:ubiquitin-like modifier activating enzyme activity"/>
    <property type="evidence" value="ECO:0007669"/>
    <property type="project" value="InterPro"/>
</dbReference>
<evidence type="ECO:0000256" key="10">
    <source>
        <dbReference type="ARBA" id="ARBA00075110"/>
    </source>
</evidence>
<proteinExistence type="inferred from homology"/>
<dbReference type="GO" id="GO:0008146">
    <property type="term" value="F:sulfotransferase activity"/>
    <property type="evidence" value="ECO:0007669"/>
    <property type="project" value="TreeGrafter"/>
</dbReference>
<evidence type="ECO:0000313" key="16">
    <source>
        <dbReference type="Proteomes" id="UP001151088"/>
    </source>
</evidence>
<dbReference type="InterPro" id="IPR035985">
    <property type="entry name" value="Ubiquitin-activating_enz"/>
</dbReference>
<evidence type="ECO:0000256" key="11">
    <source>
        <dbReference type="ARBA" id="ARBA00075328"/>
    </source>
</evidence>
<evidence type="ECO:0000256" key="7">
    <source>
        <dbReference type="ARBA" id="ARBA00063809"/>
    </source>
</evidence>
<evidence type="ECO:0000259" key="14">
    <source>
        <dbReference type="Pfam" id="PF00899"/>
    </source>
</evidence>
<name>A0A9X2PDD7_9HYPH</name>
<gene>
    <name evidence="15" type="primary">moeB</name>
    <name evidence="15" type="ORF">NVS89_12195</name>
</gene>
<dbReference type="Proteomes" id="UP001151088">
    <property type="component" value="Unassembled WGS sequence"/>
</dbReference>
<comment type="similarity">
    <text evidence="1">Belongs to the HesA/MoeB/ThiF family.</text>
</comment>
<dbReference type="InterPro" id="IPR045886">
    <property type="entry name" value="ThiF/MoeB/HesA"/>
</dbReference>
<comment type="caution">
    <text evidence="15">The sequence shown here is derived from an EMBL/GenBank/DDBJ whole genome shotgun (WGS) entry which is preliminary data.</text>
</comment>
<feature type="domain" description="THIF-type NAD/FAD binding fold" evidence="14">
    <location>
        <begin position="22"/>
        <end position="255"/>
    </location>
</feature>
<dbReference type="Gene3D" id="3.40.50.720">
    <property type="entry name" value="NAD(P)-binding Rossmann-like Domain"/>
    <property type="match status" value="1"/>
</dbReference>
<keyword evidence="15" id="KW-0548">Nucleotidyltransferase</keyword>
<evidence type="ECO:0000256" key="6">
    <source>
        <dbReference type="ARBA" id="ARBA00055169"/>
    </source>
</evidence>
<dbReference type="AlphaFoldDB" id="A0A9X2PDD7"/>
<keyword evidence="13" id="KW-1133">Transmembrane helix</keyword>
<dbReference type="GO" id="GO:0004792">
    <property type="term" value="F:thiosulfate-cyanide sulfurtransferase activity"/>
    <property type="evidence" value="ECO:0007669"/>
    <property type="project" value="TreeGrafter"/>
</dbReference>
<dbReference type="GO" id="GO:0061605">
    <property type="term" value="F:molybdopterin-synthase adenylyltransferase activity"/>
    <property type="evidence" value="ECO:0007669"/>
    <property type="project" value="UniProtKB-EC"/>
</dbReference>
<protein>
    <recommendedName>
        <fullName evidence="9">Molybdopterin-synthase adenylyltransferase</fullName>
        <ecNumber evidence="8">2.7.7.80</ecNumber>
    </recommendedName>
    <alternativeName>
        <fullName evidence="12">MoaD protein adenylase</fullName>
    </alternativeName>
    <alternativeName>
        <fullName evidence="10">Molybdopterin-converting factor subunit 1 adenylase</fullName>
    </alternativeName>
    <alternativeName>
        <fullName evidence="11">Sulfur carrier protein MoaD adenylyltransferase</fullName>
    </alternativeName>
</protein>
<dbReference type="FunFam" id="3.40.50.720:FF:000033">
    <property type="entry name" value="Adenylyltransferase and sulfurtransferase MOCS3"/>
    <property type="match status" value="1"/>
</dbReference>
<dbReference type="GO" id="GO:0005524">
    <property type="term" value="F:ATP binding"/>
    <property type="evidence" value="ECO:0007669"/>
    <property type="project" value="UniProtKB-KW"/>
</dbReference>